<dbReference type="Proteomes" id="UP000570595">
    <property type="component" value="Unassembled WGS sequence"/>
</dbReference>
<evidence type="ECO:0000256" key="5">
    <source>
        <dbReference type="SAM" id="Phobius"/>
    </source>
</evidence>
<proteinExistence type="predicted"/>
<dbReference type="AlphaFoldDB" id="A0A7J6LJC4"/>
<dbReference type="GO" id="GO:0015179">
    <property type="term" value="F:L-amino acid transmembrane transporter activity"/>
    <property type="evidence" value="ECO:0007669"/>
    <property type="project" value="TreeGrafter"/>
</dbReference>
<dbReference type="Pfam" id="PF01490">
    <property type="entry name" value="Aa_trans"/>
    <property type="match status" value="1"/>
</dbReference>
<organism evidence="7 9">
    <name type="scientific">Perkinsus olseni</name>
    <name type="common">Perkinsus atlanticus</name>
    <dbReference type="NCBI Taxonomy" id="32597"/>
    <lineage>
        <taxon>Eukaryota</taxon>
        <taxon>Sar</taxon>
        <taxon>Alveolata</taxon>
        <taxon>Perkinsozoa</taxon>
        <taxon>Perkinsea</taxon>
        <taxon>Perkinsida</taxon>
        <taxon>Perkinsidae</taxon>
        <taxon>Perkinsus</taxon>
    </lineage>
</organism>
<sequence>MIEMEKDVINEAEPKHGMTTIRAAASLVMTAVGLGVLSMPRAFARVGWLGGFFCLFASCVVSGYCCIIFWRALSLDPEARGRPMASFEEVGRKSFGRVGVTVCGLLVNILLVCVCAALLVVMGESFLALTGALNRRAWISICGVINMPLSWIKHMKDVGLVAAIGVGSVMITVLLIIVGCSKELISQEAPAQSELFPKNMLYYLYSFDTFLLSFTVGVTQPTIVAGMNSPTHFPKALALAFTFILVVYVVVSYVGYAAYGNVLDRDDSIILALCPLGVPLTITGWLLNITLLVLVAVHFVILIMPTAQLVDSVLKGDTKELTGMRDHSHRSSDSQRERDCRLDGSGVYCTLNDCPPYLILPQIDGAKSDQSLVAVGFGVYDAIVTISFH</sequence>
<dbReference type="OrthoDB" id="655540at2759"/>
<evidence type="ECO:0000256" key="1">
    <source>
        <dbReference type="ARBA" id="ARBA00004141"/>
    </source>
</evidence>
<feature type="transmembrane region" description="Helical" evidence="5">
    <location>
        <begin position="20"/>
        <end position="39"/>
    </location>
</feature>
<dbReference type="GO" id="GO:0016020">
    <property type="term" value="C:membrane"/>
    <property type="evidence" value="ECO:0007669"/>
    <property type="project" value="UniProtKB-SubCell"/>
</dbReference>
<accession>A0A7J6LJC4</accession>
<evidence type="ECO:0000313" key="7">
    <source>
        <dbReference type="EMBL" id="KAF4659374.1"/>
    </source>
</evidence>
<keyword evidence="2 5" id="KW-0812">Transmembrane</keyword>
<evidence type="ECO:0000313" key="10">
    <source>
        <dbReference type="Proteomes" id="UP000572268"/>
    </source>
</evidence>
<dbReference type="Proteomes" id="UP000572268">
    <property type="component" value="Unassembled WGS sequence"/>
</dbReference>
<feature type="transmembrane region" description="Helical" evidence="5">
    <location>
        <begin position="201"/>
        <end position="224"/>
    </location>
</feature>
<dbReference type="EMBL" id="JABAHT010000270">
    <property type="protein sequence ID" value="KAF4659374.1"/>
    <property type="molecule type" value="Genomic_DNA"/>
</dbReference>
<evidence type="ECO:0000256" key="3">
    <source>
        <dbReference type="ARBA" id="ARBA00022989"/>
    </source>
</evidence>
<keyword evidence="3 5" id="KW-1133">Transmembrane helix</keyword>
<protein>
    <recommendedName>
        <fullName evidence="6">Amino acid transporter transmembrane domain-containing protein</fullName>
    </recommendedName>
</protein>
<reference evidence="9 10" key="1">
    <citation type="submission" date="2020-04" db="EMBL/GenBank/DDBJ databases">
        <title>Perkinsus olseni comparative genomics.</title>
        <authorList>
            <person name="Bogema D.R."/>
        </authorList>
    </citation>
    <scope>NUCLEOTIDE SEQUENCE [LARGE SCALE GENOMIC DNA]</scope>
    <source>
        <strain evidence="7">ATCC PRA-179</strain>
        <strain evidence="8">ATCC PRA-31</strain>
    </source>
</reference>
<feature type="transmembrane region" description="Helical" evidence="5">
    <location>
        <begin position="98"/>
        <end position="121"/>
    </location>
</feature>
<evidence type="ECO:0000256" key="4">
    <source>
        <dbReference type="ARBA" id="ARBA00023136"/>
    </source>
</evidence>
<name>A0A7J6LJC4_PEROL</name>
<feature type="transmembrane region" description="Helical" evidence="5">
    <location>
        <begin position="46"/>
        <end position="70"/>
    </location>
</feature>
<evidence type="ECO:0000259" key="6">
    <source>
        <dbReference type="Pfam" id="PF01490"/>
    </source>
</evidence>
<gene>
    <name evidence="8" type="ORF">FOL46_008982</name>
    <name evidence="7" type="ORF">FOZ61_004807</name>
</gene>
<keyword evidence="4 5" id="KW-0472">Membrane</keyword>
<evidence type="ECO:0000313" key="9">
    <source>
        <dbReference type="Proteomes" id="UP000570595"/>
    </source>
</evidence>
<comment type="caution">
    <text evidence="7">The sequence shown here is derived from an EMBL/GenBank/DDBJ whole genome shotgun (WGS) entry which is preliminary data.</text>
</comment>
<comment type="subcellular location">
    <subcellularLocation>
        <location evidence="1">Membrane</location>
        <topology evidence="1">Multi-pass membrane protein</topology>
    </subcellularLocation>
</comment>
<feature type="transmembrane region" description="Helical" evidence="5">
    <location>
        <begin position="158"/>
        <end position="180"/>
    </location>
</feature>
<feature type="domain" description="Amino acid transporter transmembrane" evidence="6">
    <location>
        <begin position="17"/>
        <end position="317"/>
    </location>
</feature>
<dbReference type="InterPro" id="IPR013057">
    <property type="entry name" value="AA_transpt_TM"/>
</dbReference>
<feature type="transmembrane region" description="Helical" evidence="5">
    <location>
        <begin position="236"/>
        <end position="256"/>
    </location>
</feature>
<dbReference type="EMBL" id="JABANN010000077">
    <property type="protein sequence ID" value="KAF4672439.1"/>
    <property type="molecule type" value="Genomic_DNA"/>
</dbReference>
<evidence type="ECO:0000256" key="2">
    <source>
        <dbReference type="ARBA" id="ARBA00022692"/>
    </source>
</evidence>
<evidence type="ECO:0000313" key="8">
    <source>
        <dbReference type="EMBL" id="KAF4672439.1"/>
    </source>
</evidence>
<dbReference type="PANTHER" id="PTHR22950">
    <property type="entry name" value="AMINO ACID TRANSPORTER"/>
    <property type="match status" value="1"/>
</dbReference>
<feature type="transmembrane region" description="Helical" evidence="5">
    <location>
        <begin position="268"/>
        <end position="287"/>
    </location>
</feature>